<proteinExistence type="predicted"/>
<accession>A0A9K3GU23</accession>
<evidence type="ECO:0000313" key="1">
    <source>
        <dbReference type="EMBL" id="KAF5755772.1"/>
    </source>
</evidence>
<keyword evidence="2" id="KW-1185">Reference proteome</keyword>
<dbReference type="Proteomes" id="UP000215914">
    <property type="component" value="Unassembled WGS sequence"/>
</dbReference>
<dbReference type="AlphaFoldDB" id="A0A9K3GU23"/>
<sequence>MSSTSSICLSSTTALVCISSRAKQTTLLIFLCLLHEKLKGCFL</sequence>
<gene>
    <name evidence="1" type="ORF">HanXRQr2_Chr17g0806551</name>
</gene>
<dbReference type="Gramene" id="mRNA:HanXRQr2_Chr17g0806551">
    <property type="protein sequence ID" value="mRNA:HanXRQr2_Chr17g0806551"/>
    <property type="gene ID" value="HanXRQr2_Chr17g0806551"/>
</dbReference>
<evidence type="ECO:0000313" key="2">
    <source>
        <dbReference type="Proteomes" id="UP000215914"/>
    </source>
</evidence>
<organism evidence="1 2">
    <name type="scientific">Helianthus annuus</name>
    <name type="common">Common sunflower</name>
    <dbReference type="NCBI Taxonomy" id="4232"/>
    <lineage>
        <taxon>Eukaryota</taxon>
        <taxon>Viridiplantae</taxon>
        <taxon>Streptophyta</taxon>
        <taxon>Embryophyta</taxon>
        <taxon>Tracheophyta</taxon>
        <taxon>Spermatophyta</taxon>
        <taxon>Magnoliopsida</taxon>
        <taxon>eudicotyledons</taxon>
        <taxon>Gunneridae</taxon>
        <taxon>Pentapetalae</taxon>
        <taxon>asterids</taxon>
        <taxon>campanulids</taxon>
        <taxon>Asterales</taxon>
        <taxon>Asteraceae</taxon>
        <taxon>Asteroideae</taxon>
        <taxon>Heliantheae alliance</taxon>
        <taxon>Heliantheae</taxon>
        <taxon>Helianthus</taxon>
    </lineage>
</organism>
<name>A0A9K3GU23_HELAN</name>
<reference evidence="1" key="2">
    <citation type="submission" date="2020-06" db="EMBL/GenBank/DDBJ databases">
        <title>Helianthus annuus Genome sequencing and assembly Release 2.</title>
        <authorList>
            <person name="Gouzy J."/>
            <person name="Langlade N."/>
            <person name="Munos S."/>
        </authorList>
    </citation>
    <scope>NUCLEOTIDE SEQUENCE</scope>
    <source>
        <tissue evidence="1">Leaves</tissue>
    </source>
</reference>
<protein>
    <submittedName>
        <fullName evidence="1">Uncharacterized protein</fullName>
    </submittedName>
</protein>
<reference evidence="1" key="1">
    <citation type="journal article" date="2017" name="Nature">
        <title>The sunflower genome provides insights into oil metabolism, flowering and Asterid evolution.</title>
        <authorList>
            <person name="Badouin H."/>
            <person name="Gouzy J."/>
            <person name="Grassa C.J."/>
            <person name="Murat F."/>
            <person name="Staton S.E."/>
            <person name="Cottret L."/>
            <person name="Lelandais-Briere C."/>
            <person name="Owens G.L."/>
            <person name="Carrere S."/>
            <person name="Mayjonade B."/>
            <person name="Legrand L."/>
            <person name="Gill N."/>
            <person name="Kane N.C."/>
            <person name="Bowers J.E."/>
            <person name="Hubner S."/>
            <person name="Bellec A."/>
            <person name="Berard A."/>
            <person name="Berges H."/>
            <person name="Blanchet N."/>
            <person name="Boniface M.C."/>
            <person name="Brunel D."/>
            <person name="Catrice O."/>
            <person name="Chaidir N."/>
            <person name="Claudel C."/>
            <person name="Donnadieu C."/>
            <person name="Faraut T."/>
            <person name="Fievet G."/>
            <person name="Helmstetter N."/>
            <person name="King M."/>
            <person name="Knapp S.J."/>
            <person name="Lai Z."/>
            <person name="Le Paslier M.C."/>
            <person name="Lippi Y."/>
            <person name="Lorenzon L."/>
            <person name="Mandel J.R."/>
            <person name="Marage G."/>
            <person name="Marchand G."/>
            <person name="Marquand E."/>
            <person name="Bret-Mestries E."/>
            <person name="Morien E."/>
            <person name="Nambeesan S."/>
            <person name="Nguyen T."/>
            <person name="Pegot-Espagnet P."/>
            <person name="Pouilly N."/>
            <person name="Raftis F."/>
            <person name="Sallet E."/>
            <person name="Schiex T."/>
            <person name="Thomas J."/>
            <person name="Vandecasteele C."/>
            <person name="Vares D."/>
            <person name="Vear F."/>
            <person name="Vautrin S."/>
            <person name="Crespi M."/>
            <person name="Mangin B."/>
            <person name="Burke J.M."/>
            <person name="Salse J."/>
            <person name="Munos S."/>
            <person name="Vincourt P."/>
            <person name="Rieseberg L.H."/>
            <person name="Langlade N.B."/>
        </authorList>
    </citation>
    <scope>NUCLEOTIDE SEQUENCE</scope>
    <source>
        <tissue evidence="1">Leaves</tissue>
    </source>
</reference>
<dbReference type="EMBL" id="MNCJ02000332">
    <property type="protein sequence ID" value="KAF5755772.1"/>
    <property type="molecule type" value="Genomic_DNA"/>
</dbReference>
<comment type="caution">
    <text evidence="1">The sequence shown here is derived from an EMBL/GenBank/DDBJ whole genome shotgun (WGS) entry which is preliminary data.</text>
</comment>